<reference evidence="2" key="1">
    <citation type="submission" date="2021-04" db="EMBL/GenBank/DDBJ databases">
        <title>Devosia litorisediminis sp. nov., isolated from a sand dune.</title>
        <authorList>
            <person name="Park S."/>
            <person name="Yoon J.-H."/>
        </authorList>
    </citation>
    <scope>NUCLEOTIDE SEQUENCE</scope>
    <source>
        <strain evidence="2">BSSL-BM10</strain>
    </source>
</reference>
<dbReference type="EMBL" id="JAGXTP010000001">
    <property type="protein sequence ID" value="MBS3848497.1"/>
    <property type="molecule type" value="Genomic_DNA"/>
</dbReference>
<dbReference type="InterPro" id="IPR035437">
    <property type="entry name" value="SNase_OB-fold_sf"/>
</dbReference>
<organism evidence="2 3">
    <name type="scientific">Devosia litorisediminis</name>
    <dbReference type="NCBI Taxonomy" id="2829817"/>
    <lineage>
        <taxon>Bacteria</taxon>
        <taxon>Pseudomonadati</taxon>
        <taxon>Pseudomonadota</taxon>
        <taxon>Alphaproteobacteria</taxon>
        <taxon>Hyphomicrobiales</taxon>
        <taxon>Devosiaceae</taxon>
        <taxon>Devosia</taxon>
    </lineage>
</organism>
<sequence>MRRTASMSRQKPWIAGCILAISALVPSIASAQSYSNLEMCGNRPNTAHKTCVVDGDTLWLDGENIRLKDFDTPEPQTQICGGEREVALAIRASSRLLDLLNHNDWTIERFGLDSTRSKRRLATIRINGRDVGDILISEGLARRWPDGDEFWC</sequence>
<name>A0A942I5U7_9HYPH</name>
<protein>
    <submittedName>
        <fullName evidence="2">Thermonuclease family protein</fullName>
    </submittedName>
</protein>
<evidence type="ECO:0000256" key="1">
    <source>
        <dbReference type="SAM" id="SignalP"/>
    </source>
</evidence>
<dbReference type="AlphaFoldDB" id="A0A942I5U7"/>
<accession>A0A942I5U7</accession>
<keyword evidence="1" id="KW-0732">Signal</keyword>
<comment type="caution">
    <text evidence="2">The sequence shown here is derived from an EMBL/GenBank/DDBJ whole genome shotgun (WGS) entry which is preliminary data.</text>
</comment>
<gene>
    <name evidence="2" type="ORF">KD146_07260</name>
</gene>
<keyword evidence="3" id="KW-1185">Reference proteome</keyword>
<proteinExistence type="predicted"/>
<dbReference type="Gene3D" id="2.40.50.90">
    <property type="match status" value="1"/>
</dbReference>
<feature type="signal peptide" evidence="1">
    <location>
        <begin position="1"/>
        <end position="31"/>
    </location>
</feature>
<dbReference type="Proteomes" id="UP000678281">
    <property type="component" value="Unassembled WGS sequence"/>
</dbReference>
<evidence type="ECO:0000313" key="3">
    <source>
        <dbReference type="Proteomes" id="UP000678281"/>
    </source>
</evidence>
<feature type="chain" id="PRO_5036899769" evidence="1">
    <location>
        <begin position="32"/>
        <end position="152"/>
    </location>
</feature>
<dbReference type="SUPFAM" id="SSF50199">
    <property type="entry name" value="Staphylococcal nuclease"/>
    <property type="match status" value="1"/>
</dbReference>
<evidence type="ECO:0000313" key="2">
    <source>
        <dbReference type="EMBL" id="MBS3848497.1"/>
    </source>
</evidence>